<sequence length="157" mass="17715">MAEQNPMRTDLPPYSFPAEENIHQIINTWSLESRVVAHNLKKALLKITTVVNDVTQIKNDIASIKSEIYNMKDNITQLKIQTTLTQRSLKEAHPILEAIEVKVGQTYGDIGSKIDALGHHLETRVDLAIDDINTNIDEKLNNLGRQDPNMQVPPPQE</sequence>
<comment type="caution">
    <text evidence="1">The sequence shown here is derived from an EMBL/GenBank/DDBJ whole genome shotgun (WGS) entry which is preliminary data.</text>
</comment>
<proteinExistence type="predicted"/>
<name>A0AAE8MBF3_9HYPO</name>
<reference evidence="1" key="1">
    <citation type="submission" date="2018-03" db="EMBL/GenBank/DDBJ databases">
        <authorList>
            <person name="Guldener U."/>
        </authorList>
    </citation>
    <scope>NUCLEOTIDE SEQUENCE</scope>
</reference>
<gene>
    <name evidence="1" type="ORF">FTOL_07681</name>
</gene>
<evidence type="ECO:0000313" key="2">
    <source>
        <dbReference type="Proteomes" id="UP001187734"/>
    </source>
</evidence>
<dbReference type="AlphaFoldDB" id="A0AAE8MBF3"/>
<evidence type="ECO:0000313" key="1">
    <source>
        <dbReference type="EMBL" id="SPJ79290.1"/>
    </source>
</evidence>
<organism evidence="1 2">
    <name type="scientific">Fusarium torulosum</name>
    <dbReference type="NCBI Taxonomy" id="33205"/>
    <lineage>
        <taxon>Eukaryota</taxon>
        <taxon>Fungi</taxon>
        <taxon>Dikarya</taxon>
        <taxon>Ascomycota</taxon>
        <taxon>Pezizomycotina</taxon>
        <taxon>Sordariomycetes</taxon>
        <taxon>Hypocreomycetidae</taxon>
        <taxon>Hypocreales</taxon>
        <taxon>Nectriaceae</taxon>
        <taxon>Fusarium</taxon>
    </lineage>
</organism>
<keyword evidence="2" id="KW-1185">Reference proteome</keyword>
<accession>A0AAE8MBF3</accession>
<dbReference type="Proteomes" id="UP001187734">
    <property type="component" value="Unassembled WGS sequence"/>
</dbReference>
<dbReference type="EMBL" id="ONZP01000266">
    <property type="protein sequence ID" value="SPJ79290.1"/>
    <property type="molecule type" value="Genomic_DNA"/>
</dbReference>
<protein>
    <submittedName>
        <fullName evidence="1">Uncharacterized protein</fullName>
    </submittedName>
</protein>